<evidence type="ECO:0000256" key="12">
    <source>
        <dbReference type="ARBA" id="ARBA00023014"/>
    </source>
</evidence>
<comment type="similarity">
    <text evidence="4">Belongs to the prokaryotic molybdopterin-containing oxidoreductase family.</text>
</comment>
<evidence type="ECO:0000256" key="1">
    <source>
        <dbReference type="ARBA" id="ARBA00001942"/>
    </source>
</evidence>
<keyword evidence="11" id="KW-0408">Iron</keyword>
<dbReference type="GO" id="GO:0030151">
    <property type="term" value="F:molybdenum ion binding"/>
    <property type="evidence" value="ECO:0007669"/>
    <property type="project" value="InterPro"/>
</dbReference>
<evidence type="ECO:0000256" key="8">
    <source>
        <dbReference type="ARBA" id="ARBA00022723"/>
    </source>
</evidence>
<dbReference type="STRING" id="1122938.SAMN05660772_00759"/>
<accession>A0A1W1USH1</accession>
<reference evidence="17" key="1">
    <citation type="submission" date="2017-04" db="EMBL/GenBank/DDBJ databases">
        <authorList>
            <person name="Varghese N."/>
            <person name="Submissions S."/>
        </authorList>
    </citation>
    <scope>NUCLEOTIDE SEQUENCE [LARGE SCALE GENOMIC DNA]</scope>
    <source>
        <strain evidence="17">DSM 23072</strain>
    </source>
</reference>
<evidence type="ECO:0000256" key="3">
    <source>
        <dbReference type="ARBA" id="ARBA00004413"/>
    </source>
</evidence>
<evidence type="ECO:0000256" key="7">
    <source>
        <dbReference type="ARBA" id="ARBA00022505"/>
    </source>
</evidence>
<dbReference type="Gene3D" id="2.40.40.20">
    <property type="match status" value="1"/>
</dbReference>
<feature type="region of interest" description="Disordered" evidence="14">
    <location>
        <begin position="789"/>
        <end position="809"/>
    </location>
</feature>
<dbReference type="SMART" id="SM00926">
    <property type="entry name" value="Molybdop_Fe4S4"/>
    <property type="match status" value="1"/>
</dbReference>
<keyword evidence="17" id="KW-1185">Reference proteome</keyword>
<dbReference type="GO" id="GO:0005886">
    <property type="term" value="C:plasma membrane"/>
    <property type="evidence" value="ECO:0007669"/>
    <property type="project" value="UniProtKB-SubCell"/>
</dbReference>
<comment type="cofactor">
    <cofactor evidence="2">
        <name>[4Fe-4S] cluster</name>
        <dbReference type="ChEBI" id="CHEBI:49883"/>
    </cofactor>
</comment>
<dbReference type="GO" id="GO:0009055">
    <property type="term" value="F:electron transfer activity"/>
    <property type="evidence" value="ECO:0007669"/>
    <property type="project" value="TreeGrafter"/>
</dbReference>
<dbReference type="InterPro" id="IPR009010">
    <property type="entry name" value="Asp_de-COase-like_dom_sf"/>
</dbReference>
<evidence type="ECO:0000256" key="2">
    <source>
        <dbReference type="ARBA" id="ARBA00001966"/>
    </source>
</evidence>
<dbReference type="PROSITE" id="PS00932">
    <property type="entry name" value="MOLYBDOPTERIN_PROK_3"/>
    <property type="match status" value="1"/>
</dbReference>
<dbReference type="Pfam" id="PF04879">
    <property type="entry name" value="Molybdop_Fe4S4"/>
    <property type="match status" value="1"/>
</dbReference>
<dbReference type="InterPro" id="IPR011888">
    <property type="entry name" value="Anaer_DMSO_reductase"/>
</dbReference>
<evidence type="ECO:0000256" key="13">
    <source>
        <dbReference type="ARBA" id="ARBA00023136"/>
    </source>
</evidence>
<protein>
    <submittedName>
        <fullName evidence="16">Tat-targeted selenate reductase subunit YnfE</fullName>
    </submittedName>
</protein>
<dbReference type="GO" id="GO:0030288">
    <property type="term" value="C:outer membrane-bounded periplasmic space"/>
    <property type="evidence" value="ECO:0007669"/>
    <property type="project" value="TreeGrafter"/>
</dbReference>
<dbReference type="InterPro" id="IPR006655">
    <property type="entry name" value="Mopterin_OxRdtase_prok_CS"/>
</dbReference>
<dbReference type="NCBIfam" id="TIGR01409">
    <property type="entry name" value="TAT_signal_seq"/>
    <property type="match status" value="1"/>
</dbReference>
<evidence type="ECO:0000313" key="17">
    <source>
        <dbReference type="Proteomes" id="UP000192408"/>
    </source>
</evidence>
<dbReference type="Gene3D" id="3.40.228.10">
    <property type="entry name" value="Dimethylsulfoxide Reductase, domain 2"/>
    <property type="match status" value="1"/>
</dbReference>
<dbReference type="Pfam" id="PF00384">
    <property type="entry name" value="Molybdopterin"/>
    <property type="match status" value="1"/>
</dbReference>
<keyword evidence="5" id="KW-1003">Cell membrane</keyword>
<name>A0A1W1USH1_9PAST</name>
<dbReference type="FunFam" id="3.40.50.12440:FF:000003">
    <property type="entry name" value="Anaerobic dimethyl sulfoxide reductase subunit A"/>
    <property type="match status" value="1"/>
</dbReference>
<comment type="subcellular location">
    <subcellularLocation>
        <location evidence="3">Cell membrane</location>
        <topology evidence="3">Peripheral membrane protein</topology>
        <orientation evidence="3">Cytoplasmic side</orientation>
    </subcellularLocation>
</comment>
<sequence length="809" mass="90542">MEKRSPDLPKVSRRNFLKGSTAGLTTVATGISLPFASKAKQKPMQAQDIVPDKTVWSMCSVNCGSRCALRLHVKNDEVYWVETDNTGDDSYGNHQIRACQRGRSMRRRMNHPDRLNYPMKRIGKRGEGKFERISWDEALNTIADNLKRIVKDYGNEAVYINIASGVVGGNITRAYYSIMNRFMNSYGGHLDFYGSYSDAQISRAMPYTYGSNLGNSSSDIANTKLVVQFGNNPAETKMSGGGITYHLTQAREQSKAKMIVIDPRYTDTAGGREDEWIPIRPGTDAALIAALAYVLITENLVDQPFLDKYCVGYDEKTLPPSAPKNSHYKAYILGDGDDGIAKTPKWAEQITGIPEAKIIQLAREIGSTKPCFITQGLALQRKSNGELASRAVAMLPILTGNVGIHGGNSGARESTYTPTLTRFPILKNPVKAKISCFTWTDAIERGAEMTALKDGVQGKEKLDVPIKFLWNYAGNTIINQHSDINRTHELLQDESKCEMIVVIENFMTSSAKYADILLPDLMTTEQEDIVPNNDACNMGYLIFGQPATSAKFERRSIYDMLSDLAKRLGQDTYQAFTEGRTQSEWLQFLYADMRAKDPNLPSYEEFKQMGIFKQQDPRGHFVAYKDFREDPENNPLKTPSGKIEIYSERLAEIANTWKLDEQSVIHPLPIYHSGFNGWDDPKRNTYPFQLIGFHHKARTHSTYGNIDVLQAMTRQDVWINSVDAQRLGINNGDMVRVFNEIGETRLAAKVTPRIMPGIVAMGEGAWHTANVWGDKIDHNGSINVLTTQRPSPLAKGNPQHSNLVQVEKL</sequence>
<dbReference type="GO" id="GO:0009389">
    <property type="term" value="F:dimethyl sulfoxide reductase activity"/>
    <property type="evidence" value="ECO:0007669"/>
    <property type="project" value="InterPro"/>
</dbReference>
<dbReference type="Pfam" id="PF01568">
    <property type="entry name" value="Molydop_binding"/>
    <property type="match status" value="1"/>
</dbReference>
<keyword evidence="9" id="KW-0732">Signal</keyword>
<dbReference type="Proteomes" id="UP000192408">
    <property type="component" value="Unassembled WGS sequence"/>
</dbReference>
<proteinExistence type="inferred from homology"/>
<dbReference type="EMBL" id="FWWV01000013">
    <property type="protein sequence ID" value="SMB84052.1"/>
    <property type="molecule type" value="Genomic_DNA"/>
</dbReference>
<dbReference type="InterPro" id="IPR006311">
    <property type="entry name" value="TAT_signal"/>
</dbReference>
<dbReference type="InterPro" id="IPR006657">
    <property type="entry name" value="MoPterin_dinucl-bd_dom"/>
</dbReference>
<dbReference type="FunFam" id="2.40.40.20:FF:000010">
    <property type="entry name" value="Anaerobic dimethyl sulfoxide reductase subunit A"/>
    <property type="match status" value="1"/>
</dbReference>
<feature type="compositionally biased region" description="Polar residues" evidence="14">
    <location>
        <begin position="798"/>
        <end position="809"/>
    </location>
</feature>
<organism evidence="16 17">
    <name type="scientific">Pasteurella testudinis DSM 23072</name>
    <dbReference type="NCBI Taxonomy" id="1122938"/>
    <lineage>
        <taxon>Bacteria</taxon>
        <taxon>Pseudomonadati</taxon>
        <taxon>Pseudomonadota</taxon>
        <taxon>Gammaproteobacteria</taxon>
        <taxon>Pasteurellales</taxon>
        <taxon>Pasteurellaceae</taxon>
        <taxon>Pasteurella</taxon>
    </lineage>
</organism>
<evidence type="ECO:0000256" key="5">
    <source>
        <dbReference type="ARBA" id="ARBA00022475"/>
    </source>
</evidence>
<dbReference type="AlphaFoldDB" id="A0A1W1USH1"/>
<dbReference type="PANTHER" id="PTHR43742:SF7">
    <property type="entry name" value="DIMETHYL SULFOXIDE REDUCTASE CHAIN YNFE-RELATED"/>
    <property type="match status" value="1"/>
</dbReference>
<comment type="cofactor">
    <cofactor evidence="1">
        <name>Mo-bis(molybdopterin guanine dinucleotide)</name>
        <dbReference type="ChEBI" id="CHEBI:60539"/>
    </cofactor>
</comment>
<evidence type="ECO:0000259" key="15">
    <source>
        <dbReference type="PROSITE" id="PS51669"/>
    </source>
</evidence>
<dbReference type="PANTHER" id="PTHR43742">
    <property type="entry name" value="TRIMETHYLAMINE-N-OXIDE REDUCTASE"/>
    <property type="match status" value="1"/>
</dbReference>
<dbReference type="CDD" id="cd02770">
    <property type="entry name" value="MopB_DmsA-EC"/>
    <property type="match status" value="1"/>
</dbReference>
<gene>
    <name evidence="16" type="ORF">SAMN05660772_00759</name>
</gene>
<evidence type="ECO:0000313" key="16">
    <source>
        <dbReference type="EMBL" id="SMB84052.1"/>
    </source>
</evidence>
<dbReference type="InterPro" id="IPR006963">
    <property type="entry name" value="Mopterin_OxRdtase_4Fe-4S_dom"/>
</dbReference>
<dbReference type="PROSITE" id="PS51669">
    <property type="entry name" value="4FE4S_MOW_BIS_MGD"/>
    <property type="match status" value="1"/>
</dbReference>
<keyword evidence="7" id="KW-0500">Molybdenum</keyword>
<evidence type="ECO:0000256" key="4">
    <source>
        <dbReference type="ARBA" id="ARBA00010312"/>
    </source>
</evidence>
<evidence type="ECO:0000256" key="9">
    <source>
        <dbReference type="ARBA" id="ARBA00022729"/>
    </source>
</evidence>
<keyword evidence="13" id="KW-0472">Membrane</keyword>
<dbReference type="InterPro" id="IPR027467">
    <property type="entry name" value="MopterinOxRdtase_cofactor_BS"/>
</dbReference>
<dbReference type="SUPFAM" id="SSF53706">
    <property type="entry name" value="Formate dehydrogenase/DMSO reductase, domains 1-3"/>
    <property type="match status" value="1"/>
</dbReference>
<keyword evidence="12" id="KW-0411">Iron-sulfur</keyword>
<keyword evidence="10" id="KW-0560">Oxidoreductase</keyword>
<evidence type="ECO:0000256" key="6">
    <source>
        <dbReference type="ARBA" id="ARBA00022485"/>
    </source>
</evidence>
<dbReference type="Gene3D" id="3.40.50.740">
    <property type="match status" value="1"/>
</dbReference>
<dbReference type="GO" id="GO:0009061">
    <property type="term" value="P:anaerobic respiration"/>
    <property type="evidence" value="ECO:0007669"/>
    <property type="project" value="TreeGrafter"/>
</dbReference>
<dbReference type="PROSITE" id="PS51318">
    <property type="entry name" value="TAT"/>
    <property type="match status" value="1"/>
</dbReference>
<dbReference type="Gene3D" id="3.40.50.12440">
    <property type="match status" value="2"/>
</dbReference>
<dbReference type="GO" id="GO:0051539">
    <property type="term" value="F:4 iron, 4 sulfur cluster binding"/>
    <property type="evidence" value="ECO:0007669"/>
    <property type="project" value="UniProtKB-KW"/>
</dbReference>
<dbReference type="CDD" id="cd02794">
    <property type="entry name" value="MopB_CT_DmsA-EC"/>
    <property type="match status" value="1"/>
</dbReference>
<dbReference type="NCBIfam" id="TIGR02166">
    <property type="entry name" value="dmsA_ynfE"/>
    <property type="match status" value="1"/>
</dbReference>
<dbReference type="InterPro" id="IPR050612">
    <property type="entry name" value="Prok_Mopterin_Oxidored"/>
</dbReference>
<dbReference type="RefSeq" id="WP_084256885.1">
    <property type="nucleotide sequence ID" value="NZ_FWWV01000013.1"/>
</dbReference>
<dbReference type="GO" id="GO:0043546">
    <property type="term" value="F:molybdopterin cofactor binding"/>
    <property type="evidence" value="ECO:0007669"/>
    <property type="project" value="InterPro"/>
</dbReference>
<evidence type="ECO:0000256" key="11">
    <source>
        <dbReference type="ARBA" id="ARBA00023004"/>
    </source>
</evidence>
<dbReference type="PROSITE" id="PS00551">
    <property type="entry name" value="MOLYBDOPTERIN_PROK_1"/>
    <property type="match status" value="1"/>
</dbReference>
<evidence type="ECO:0000256" key="14">
    <source>
        <dbReference type="SAM" id="MobiDB-lite"/>
    </source>
</evidence>
<feature type="domain" description="4Fe-4S Mo/W bis-MGD-type" evidence="15">
    <location>
        <begin position="52"/>
        <end position="113"/>
    </location>
</feature>
<dbReference type="FunFam" id="3.40.228.10:FF:000004">
    <property type="entry name" value="Dimethyl sulfoxide reductase subunit A"/>
    <property type="match status" value="1"/>
</dbReference>
<evidence type="ECO:0000256" key="10">
    <source>
        <dbReference type="ARBA" id="ARBA00023002"/>
    </source>
</evidence>
<dbReference type="InterPro" id="IPR006656">
    <property type="entry name" value="Mopterin_OxRdtase"/>
</dbReference>
<keyword evidence="6" id="KW-0004">4Fe-4S</keyword>
<dbReference type="SUPFAM" id="SSF50692">
    <property type="entry name" value="ADC-like"/>
    <property type="match status" value="1"/>
</dbReference>
<keyword evidence="8" id="KW-0479">Metal-binding</keyword>
<dbReference type="FunFam" id="3.40.50.12440:FF:000002">
    <property type="entry name" value="Anaerobic dimethyl sulfoxide reductase, A subunit"/>
    <property type="match status" value="1"/>
</dbReference>
<dbReference type="InterPro" id="IPR019546">
    <property type="entry name" value="TAT_signal_bac_arc"/>
</dbReference>